<dbReference type="AlphaFoldDB" id="A0A2I4DDP6"/>
<evidence type="ECO:0000313" key="10">
    <source>
        <dbReference type="RefSeq" id="XP_018805275.1"/>
    </source>
</evidence>
<sequence length="570" mass="63632">MAEDDKYTKDGTVDHLGNPADRSKTGTWKACPFILGNECCERLAFYGMSSNLVLYFKKQLHQHNATATRNNLNWGGTCYLTPLIGAFLADAYLGRYRTIAYFSIIYVIGMTLLTLSASVPGLKPTCHGKDNCRATDAQAALCYVALYLIALGTGGIKPCVSSYGADQFDDNDEVEKKSKGSFFNWFYFSINIGALIASSVLVYIQNNVGWGWGFGIPAVAMAIAVLSFFSGTRLYRNQKPGGSPLTRICQVVVASLRKHKIEVPADKSLLYETTDAESTITGSRKLDHTKDLSFFDKAAVEVQKDHIKDSPNPWALCTVTQVEELKAIIRLLPIWTTGIIFSTVYSQMSSLFVLQGETMDPHVGHSSFKIPSASLSIFDTLSVIFWVPIYDRIIIPLARKYTGHKTGLTQLQRMGIGLFISIFSMISAAVLELVRLQMVRRHNYYELEYIPMSIFWQVPQYFLIGCAEVFTFIGQLEFFYEQAPDAMRSLSSALSLTTVALGSYLSSLLVTIVTKVSTKNGKLGWIPDNLNYGHLQYFFWLLAVLSVLNLIAFIFISKWYTYKRTAGSLQ</sequence>
<dbReference type="InterPro" id="IPR018456">
    <property type="entry name" value="PTR2_symporter_CS"/>
</dbReference>
<dbReference type="RefSeq" id="XP_018805276.1">
    <property type="nucleotide sequence ID" value="XM_018949731.2"/>
</dbReference>
<feature type="transmembrane region" description="Helical" evidence="7">
    <location>
        <begin position="185"/>
        <end position="204"/>
    </location>
</feature>
<dbReference type="PROSITE" id="PS01022">
    <property type="entry name" value="PTR2_1"/>
    <property type="match status" value="1"/>
</dbReference>
<keyword evidence="8" id="KW-1185">Reference proteome</keyword>
<dbReference type="PROSITE" id="PS01023">
    <property type="entry name" value="PTR2_2"/>
    <property type="match status" value="1"/>
</dbReference>
<evidence type="ECO:0000313" key="9">
    <source>
        <dbReference type="RefSeq" id="XP_018805274.1"/>
    </source>
</evidence>
<dbReference type="GO" id="GO:0006857">
    <property type="term" value="P:oligopeptide transport"/>
    <property type="evidence" value="ECO:0007669"/>
    <property type="project" value="InterPro"/>
</dbReference>
<feature type="transmembrane region" description="Helical" evidence="7">
    <location>
        <begin position="210"/>
        <end position="229"/>
    </location>
</feature>
<evidence type="ECO:0000256" key="1">
    <source>
        <dbReference type="ARBA" id="ARBA00004141"/>
    </source>
</evidence>
<feature type="transmembrane region" description="Helical" evidence="7">
    <location>
        <begin position="416"/>
        <end position="438"/>
    </location>
</feature>
<name>A0A2I4DDP6_JUGRE</name>
<dbReference type="SUPFAM" id="SSF103473">
    <property type="entry name" value="MFS general substrate transporter"/>
    <property type="match status" value="1"/>
</dbReference>
<evidence type="ECO:0000256" key="4">
    <source>
        <dbReference type="ARBA" id="ARBA00022989"/>
    </source>
</evidence>
<dbReference type="InterPro" id="IPR036259">
    <property type="entry name" value="MFS_trans_sf"/>
</dbReference>
<dbReference type="Gene3D" id="1.20.1250.20">
    <property type="entry name" value="MFS general substrate transporter like domains"/>
    <property type="match status" value="1"/>
</dbReference>
<proteinExistence type="inferred from homology"/>
<evidence type="ECO:0000256" key="5">
    <source>
        <dbReference type="ARBA" id="ARBA00023136"/>
    </source>
</evidence>
<evidence type="ECO:0000256" key="2">
    <source>
        <dbReference type="ARBA" id="ARBA00005982"/>
    </source>
</evidence>
<evidence type="ECO:0000256" key="6">
    <source>
        <dbReference type="RuleBase" id="RU003755"/>
    </source>
</evidence>
<keyword evidence="3 6" id="KW-0812">Transmembrane</keyword>
<feature type="transmembrane region" description="Helical" evidence="7">
    <location>
        <begin position="373"/>
        <end position="395"/>
    </location>
</feature>
<evidence type="ECO:0000313" key="11">
    <source>
        <dbReference type="RefSeq" id="XP_018805276.1"/>
    </source>
</evidence>
<keyword evidence="6" id="KW-0813">Transport</keyword>
<dbReference type="OrthoDB" id="8904098at2759"/>
<evidence type="ECO:0000313" key="12">
    <source>
        <dbReference type="RefSeq" id="XP_018805277.1"/>
    </source>
</evidence>
<accession>A0A2I4DDP6</accession>
<dbReference type="RefSeq" id="XP_035546186.1">
    <property type="nucleotide sequence ID" value="XM_035690293.1"/>
</dbReference>
<evidence type="ECO:0000313" key="8">
    <source>
        <dbReference type="Proteomes" id="UP000235220"/>
    </source>
</evidence>
<dbReference type="GO" id="GO:0016020">
    <property type="term" value="C:membrane"/>
    <property type="evidence" value="ECO:0000318"/>
    <property type="project" value="GO_Central"/>
</dbReference>
<evidence type="ECO:0000256" key="7">
    <source>
        <dbReference type="SAM" id="Phobius"/>
    </source>
</evidence>
<evidence type="ECO:0000256" key="3">
    <source>
        <dbReference type="ARBA" id="ARBA00022692"/>
    </source>
</evidence>
<feature type="transmembrane region" description="Helical" evidence="7">
    <location>
        <begin position="492"/>
        <end position="517"/>
    </location>
</feature>
<feature type="transmembrane region" description="Helical" evidence="7">
    <location>
        <begin position="537"/>
        <end position="556"/>
    </location>
</feature>
<comment type="similarity">
    <text evidence="2 6">Belongs to the major facilitator superfamily. Proton-dependent oligopeptide transporter (POT/PTR) (TC 2.A.17) family.</text>
</comment>
<comment type="subcellular location">
    <subcellularLocation>
        <location evidence="1 6">Membrane</location>
        <topology evidence="1 6">Multi-pass membrane protein</topology>
    </subcellularLocation>
</comment>
<dbReference type="GO" id="GO:0022857">
    <property type="term" value="F:transmembrane transporter activity"/>
    <property type="evidence" value="ECO:0000318"/>
    <property type="project" value="GO_Central"/>
</dbReference>
<dbReference type="RefSeq" id="XP_018805275.1">
    <property type="nucleotide sequence ID" value="XM_018949730.2"/>
</dbReference>
<dbReference type="GO" id="GO:0055085">
    <property type="term" value="P:transmembrane transport"/>
    <property type="evidence" value="ECO:0000318"/>
    <property type="project" value="GO_Central"/>
</dbReference>
<protein>
    <submittedName>
        <fullName evidence="9 10">Protein NRT1/ PTR FAMILY 8.2-like</fullName>
    </submittedName>
</protein>
<organism evidence="8 10">
    <name type="scientific">Juglans regia</name>
    <name type="common">English walnut</name>
    <dbReference type="NCBI Taxonomy" id="51240"/>
    <lineage>
        <taxon>Eukaryota</taxon>
        <taxon>Viridiplantae</taxon>
        <taxon>Streptophyta</taxon>
        <taxon>Embryophyta</taxon>
        <taxon>Tracheophyta</taxon>
        <taxon>Spermatophyta</taxon>
        <taxon>Magnoliopsida</taxon>
        <taxon>eudicotyledons</taxon>
        <taxon>Gunneridae</taxon>
        <taxon>Pentapetalae</taxon>
        <taxon>rosids</taxon>
        <taxon>fabids</taxon>
        <taxon>Fagales</taxon>
        <taxon>Juglandaceae</taxon>
        <taxon>Juglans</taxon>
    </lineage>
</organism>
<gene>
    <name evidence="9 10 11 12 13" type="primary">LOC108979135</name>
</gene>
<feature type="transmembrane region" description="Helical" evidence="7">
    <location>
        <begin position="99"/>
        <end position="119"/>
    </location>
</feature>
<dbReference type="GeneID" id="108979135"/>
<keyword evidence="5 7" id="KW-0472">Membrane</keyword>
<dbReference type="KEGG" id="jre:108979135"/>
<reference evidence="9 10" key="1">
    <citation type="submission" date="2025-04" db="UniProtKB">
        <authorList>
            <consortium name="RefSeq"/>
        </authorList>
    </citation>
    <scope>IDENTIFICATION</scope>
    <source>
        <tissue evidence="9 10">Leaves</tissue>
    </source>
</reference>
<dbReference type="RefSeq" id="XP_018805277.1">
    <property type="nucleotide sequence ID" value="XM_018949732.2"/>
</dbReference>
<feature type="transmembrane region" description="Helical" evidence="7">
    <location>
        <begin position="331"/>
        <end position="353"/>
    </location>
</feature>
<feature type="transmembrane region" description="Helical" evidence="7">
    <location>
        <begin position="458"/>
        <end position="480"/>
    </location>
</feature>
<dbReference type="Gramene" id="Jr05_07670_p1">
    <property type="protein sequence ID" value="cds.Jr05_07670_p1"/>
    <property type="gene ID" value="Jr05_07670"/>
</dbReference>
<dbReference type="RefSeq" id="XP_018805274.1">
    <property type="nucleotide sequence ID" value="XM_018949729.2"/>
</dbReference>
<keyword evidence="4 7" id="KW-1133">Transmembrane helix</keyword>
<dbReference type="Pfam" id="PF00854">
    <property type="entry name" value="PTR2"/>
    <property type="match status" value="1"/>
</dbReference>
<evidence type="ECO:0000313" key="13">
    <source>
        <dbReference type="RefSeq" id="XP_035546186.1"/>
    </source>
</evidence>
<dbReference type="InterPro" id="IPR000109">
    <property type="entry name" value="POT_fam"/>
</dbReference>
<dbReference type="Proteomes" id="UP000235220">
    <property type="component" value="Chromosome 5"/>
</dbReference>
<dbReference type="PANTHER" id="PTHR11654">
    <property type="entry name" value="OLIGOPEPTIDE TRANSPORTER-RELATED"/>
    <property type="match status" value="1"/>
</dbReference>